<organism evidence="2 3">
    <name type="scientific">Virgibacillus oceani</name>
    <dbReference type="NCBI Taxonomy" id="1479511"/>
    <lineage>
        <taxon>Bacteria</taxon>
        <taxon>Bacillati</taxon>
        <taxon>Bacillota</taxon>
        <taxon>Bacilli</taxon>
        <taxon>Bacillales</taxon>
        <taxon>Bacillaceae</taxon>
        <taxon>Virgibacillus</taxon>
    </lineage>
</organism>
<accession>A0A917M723</accession>
<evidence type="ECO:0000313" key="2">
    <source>
        <dbReference type="EMBL" id="GGG83197.1"/>
    </source>
</evidence>
<reference evidence="2" key="2">
    <citation type="submission" date="2020-09" db="EMBL/GenBank/DDBJ databases">
        <authorList>
            <person name="Sun Q."/>
            <person name="Zhou Y."/>
        </authorList>
    </citation>
    <scope>NUCLEOTIDE SEQUENCE</scope>
    <source>
        <strain evidence="2">CGMCC 1.12754</strain>
    </source>
</reference>
<reference evidence="2" key="1">
    <citation type="journal article" date="2014" name="Int. J. Syst. Evol. Microbiol.">
        <title>Complete genome sequence of Corynebacterium casei LMG S-19264T (=DSM 44701T), isolated from a smear-ripened cheese.</title>
        <authorList>
            <consortium name="US DOE Joint Genome Institute (JGI-PGF)"/>
            <person name="Walter F."/>
            <person name="Albersmeier A."/>
            <person name="Kalinowski J."/>
            <person name="Ruckert C."/>
        </authorList>
    </citation>
    <scope>NUCLEOTIDE SEQUENCE</scope>
    <source>
        <strain evidence="2">CGMCC 1.12754</strain>
    </source>
</reference>
<evidence type="ECO:0000313" key="3">
    <source>
        <dbReference type="Proteomes" id="UP000622860"/>
    </source>
</evidence>
<protein>
    <submittedName>
        <fullName evidence="2">N-acetyltransferase</fullName>
    </submittedName>
</protein>
<gene>
    <name evidence="2" type="ORF">GCM10011398_30970</name>
</gene>
<proteinExistence type="predicted"/>
<dbReference type="RefSeq" id="WP_188456281.1">
    <property type="nucleotide sequence ID" value="NZ_BMFR01000016.1"/>
</dbReference>
<comment type="caution">
    <text evidence="2">The sequence shown here is derived from an EMBL/GenBank/DDBJ whole genome shotgun (WGS) entry which is preliminary data.</text>
</comment>
<name>A0A917M723_9BACI</name>
<dbReference type="EMBL" id="BMFR01000016">
    <property type="protein sequence ID" value="GGG83197.1"/>
    <property type="molecule type" value="Genomic_DNA"/>
</dbReference>
<dbReference type="Pfam" id="PF13302">
    <property type="entry name" value="Acetyltransf_3"/>
    <property type="match status" value="1"/>
</dbReference>
<dbReference type="PANTHER" id="PTHR43328:SF1">
    <property type="entry name" value="N-ACETYLTRANSFERASE DOMAIN-CONTAINING PROTEIN"/>
    <property type="match status" value="1"/>
</dbReference>
<dbReference type="Proteomes" id="UP000622860">
    <property type="component" value="Unassembled WGS sequence"/>
</dbReference>
<dbReference type="InterPro" id="IPR016181">
    <property type="entry name" value="Acyl_CoA_acyltransferase"/>
</dbReference>
<evidence type="ECO:0000259" key="1">
    <source>
        <dbReference type="PROSITE" id="PS51186"/>
    </source>
</evidence>
<dbReference type="PANTHER" id="PTHR43328">
    <property type="entry name" value="ACETYLTRANSFERASE-RELATED"/>
    <property type="match status" value="1"/>
</dbReference>
<feature type="domain" description="N-acetyltransferase" evidence="1">
    <location>
        <begin position="9"/>
        <end position="164"/>
    </location>
</feature>
<dbReference type="Gene3D" id="3.40.630.30">
    <property type="match status" value="1"/>
</dbReference>
<dbReference type="SUPFAM" id="SSF55729">
    <property type="entry name" value="Acyl-CoA N-acyltransferases (Nat)"/>
    <property type="match status" value="1"/>
</dbReference>
<sequence>MDPITYRQVQLREVTENDLHVFFDQQLDPSANNMAAFTSKDPSDREAFMKHWNSILENENIIKKTIYYNGKVAGNISNFVQFDNPEVSYWIGKQYWGKGIASQALQKFLPYVKVRPLYARAAKDNIASIRVLEKCGFIISGEDKGFSNARGEEVEEYIFKLGINGELF</sequence>
<dbReference type="InterPro" id="IPR000182">
    <property type="entry name" value="GNAT_dom"/>
</dbReference>
<dbReference type="GO" id="GO:0016747">
    <property type="term" value="F:acyltransferase activity, transferring groups other than amino-acyl groups"/>
    <property type="evidence" value="ECO:0007669"/>
    <property type="project" value="InterPro"/>
</dbReference>
<dbReference type="PROSITE" id="PS51186">
    <property type="entry name" value="GNAT"/>
    <property type="match status" value="1"/>
</dbReference>
<dbReference type="AlphaFoldDB" id="A0A917M723"/>
<keyword evidence="3" id="KW-1185">Reference proteome</keyword>